<name>A0ACC2WSY9_9TREE</name>
<dbReference type="EMBL" id="JASBWS010000007">
    <property type="protein sequence ID" value="KAJ9114878.1"/>
    <property type="molecule type" value="Genomic_DNA"/>
</dbReference>
<comment type="caution">
    <text evidence="1">The sequence shown here is derived from an EMBL/GenBank/DDBJ whole genome shotgun (WGS) entry which is preliminary data.</text>
</comment>
<evidence type="ECO:0000313" key="2">
    <source>
        <dbReference type="Proteomes" id="UP001230649"/>
    </source>
</evidence>
<protein>
    <submittedName>
        <fullName evidence="1">Uncharacterized protein</fullName>
    </submittedName>
</protein>
<evidence type="ECO:0000313" key="1">
    <source>
        <dbReference type="EMBL" id="KAJ9114878.1"/>
    </source>
</evidence>
<dbReference type="Proteomes" id="UP001230649">
    <property type="component" value="Unassembled WGS sequence"/>
</dbReference>
<reference evidence="1" key="1">
    <citation type="submission" date="2023-04" db="EMBL/GenBank/DDBJ databases">
        <title>Draft Genome sequencing of Naganishia species isolated from polar environments using Oxford Nanopore Technology.</title>
        <authorList>
            <person name="Leo P."/>
            <person name="Venkateswaran K."/>
        </authorList>
    </citation>
    <scope>NUCLEOTIDE SEQUENCE</scope>
    <source>
        <strain evidence="1">MNA-CCFEE 5262</strain>
    </source>
</reference>
<accession>A0ACC2WSY9</accession>
<organism evidence="1 2">
    <name type="scientific">Naganishia adeliensis</name>
    <dbReference type="NCBI Taxonomy" id="92952"/>
    <lineage>
        <taxon>Eukaryota</taxon>
        <taxon>Fungi</taxon>
        <taxon>Dikarya</taxon>
        <taxon>Basidiomycota</taxon>
        <taxon>Agaricomycotina</taxon>
        <taxon>Tremellomycetes</taxon>
        <taxon>Filobasidiales</taxon>
        <taxon>Filobasidiaceae</taxon>
        <taxon>Naganishia</taxon>
    </lineage>
</organism>
<proteinExistence type="predicted"/>
<keyword evidence="2" id="KW-1185">Reference proteome</keyword>
<gene>
    <name evidence="1" type="ORF">QFC20_001250</name>
</gene>
<sequence>MAFSDLKQLEEHLAKRAYIEGFEPTQADVAVYKAVKQAHPDFEYTAVARWFAHIKSYEAEHSALPGDASASASLFGGASSSAPAAKAAPAAEEDDDEVDLFGSDDEEEDADAERIKAERVAEYQKKKAEKSANKPGPVAKSVVTLQVKPWDDETDMEALEQSVRSIVKDGLVWGASKLVPVGYGVRMLQINLVIEDEKISLDELQEQIAEFEDYVQSTDVAAMQKL</sequence>